<dbReference type="EMBL" id="CAADRA010005360">
    <property type="protein sequence ID" value="VFT88956.1"/>
    <property type="molecule type" value="Genomic_DNA"/>
</dbReference>
<gene>
    <name evidence="9" type="primary">Aste57867_12101</name>
    <name evidence="8" type="ORF">As57867_012056</name>
    <name evidence="9" type="ORF">ASTE57867_12101</name>
</gene>
<dbReference type="PRINTS" id="PR00173">
    <property type="entry name" value="EDTRNSPORT"/>
</dbReference>
<evidence type="ECO:0000313" key="8">
    <source>
        <dbReference type="EMBL" id="KAF0697214.1"/>
    </source>
</evidence>
<feature type="transmembrane region" description="Helical" evidence="7">
    <location>
        <begin position="311"/>
        <end position="331"/>
    </location>
</feature>
<dbReference type="GO" id="GO:0015293">
    <property type="term" value="F:symporter activity"/>
    <property type="evidence" value="ECO:0007669"/>
    <property type="project" value="UniProtKB-UniRule"/>
</dbReference>
<evidence type="ECO:0000256" key="5">
    <source>
        <dbReference type="ARBA" id="ARBA00022989"/>
    </source>
</evidence>
<evidence type="ECO:0000256" key="6">
    <source>
        <dbReference type="ARBA" id="ARBA00023136"/>
    </source>
</evidence>
<dbReference type="SUPFAM" id="SSF118215">
    <property type="entry name" value="Proton glutamate symport protein"/>
    <property type="match status" value="1"/>
</dbReference>
<evidence type="ECO:0000313" key="9">
    <source>
        <dbReference type="EMBL" id="VFT88956.1"/>
    </source>
</evidence>
<evidence type="ECO:0000313" key="10">
    <source>
        <dbReference type="Proteomes" id="UP000332933"/>
    </source>
</evidence>
<feature type="transmembrane region" description="Helical" evidence="7">
    <location>
        <begin position="439"/>
        <end position="456"/>
    </location>
</feature>
<keyword evidence="2 7" id="KW-0813">Transport</keyword>
<reference evidence="9 10" key="1">
    <citation type="submission" date="2019-03" db="EMBL/GenBank/DDBJ databases">
        <authorList>
            <person name="Gaulin E."/>
            <person name="Dumas B."/>
        </authorList>
    </citation>
    <scope>NUCLEOTIDE SEQUENCE [LARGE SCALE GENOMIC DNA]</scope>
    <source>
        <strain evidence="9">CBS 568.67</strain>
    </source>
</reference>
<accession>A0A485KV44</accession>
<dbReference type="PANTHER" id="PTHR42865">
    <property type="entry name" value="PROTON/GLUTAMATE-ASPARTATE SYMPORTER"/>
    <property type="match status" value="1"/>
</dbReference>
<dbReference type="InterPro" id="IPR001991">
    <property type="entry name" value="Na-dicarboxylate_symporter"/>
</dbReference>
<evidence type="ECO:0000256" key="4">
    <source>
        <dbReference type="ARBA" id="ARBA00022692"/>
    </source>
</evidence>
<keyword evidence="10" id="KW-1185">Reference proteome</keyword>
<evidence type="ECO:0000256" key="3">
    <source>
        <dbReference type="ARBA" id="ARBA00022475"/>
    </source>
</evidence>
<reference evidence="8" key="2">
    <citation type="submission" date="2019-06" db="EMBL/GenBank/DDBJ databases">
        <title>Genomics analysis of Aphanomyces spp. identifies a new class of oomycete effector associated with host adaptation.</title>
        <authorList>
            <person name="Gaulin E."/>
        </authorList>
    </citation>
    <scope>NUCLEOTIDE SEQUENCE</scope>
    <source>
        <strain evidence="8">CBS 578.67</strain>
    </source>
</reference>
<feature type="transmembrane region" description="Helical" evidence="7">
    <location>
        <begin position="270"/>
        <end position="290"/>
    </location>
</feature>
<dbReference type="Gene3D" id="1.10.3860.10">
    <property type="entry name" value="Sodium:dicarboxylate symporter"/>
    <property type="match status" value="1"/>
</dbReference>
<proteinExistence type="inferred from homology"/>
<feature type="transmembrane region" description="Helical" evidence="7">
    <location>
        <begin position="104"/>
        <end position="128"/>
    </location>
</feature>
<feature type="transmembrane region" description="Helical" evidence="7">
    <location>
        <begin position="53"/>
        <end position="74"/>
    </location>
</feature>
<evidence type="ECO:0000256" key="1">
    <source>
        <dbReference type="ARBA" id="ARBA00004651"/>
    </source>
</evidence>
<dbReference type="OrthoDB" id="76106at2759"/>
<keyword evidence="3" id="KW-1003">Cell membrane</keyword>
<protein>
    <recommendedName>
        <fullName evidence="7">Amino acid transporter</fullName>
    </recommendedName>
</protein>
<dbReference type="PANTHER" id="PTHR42865:SF7">
    <property type="entry name" value="PROTON_GLUTAMATE-ASPARTATE SYMPORTER"/>
    <property type="match status" value="1"/>
</dbReference>
<dbReference type="Proteomes" id="UP000332933">
    <property type="component" value="Unassembled WGS sequence"/>
</dbReference>
<dbReference type="EMBL" id="VJMH01005339">
    <property type="protein sequence ID" value="KAF0697214.1"/>
    <property type="molecule type" value="Genomic_DNA"/>
</dbReference>
<name>A0A485KV44_9STRA</name>
<feature type="transmembrane region" description="Helical" evidence="7">
    <location>
        <begin position="351"/>
        <end position="375"/>
    </location>
</feature>
<evidence type="ECO:0000256" key="2">
    <source>
        <dbReference type="ARBA" id="ARBA00022448"/>
    </source>
</evidence>
<dbReference type="AlphaFoldDB" id="A0A485KV44"/>
<dbReference type="GO" id="GO:0005886">
    <property type="term" value="C:plasma membrane"/>
    <property type="evidence" value="ECO:0007669"/>
    <property type="project" value="UniProtKB-SubCell"/>
</dbReference>
<dbReference type="Pfam" id="PF00375">
    <property type="entry name" value="SDF"/>
    <property type="match status" value="1"/>
</dbReference>
<feature type="transmembrane region" description="Helical" evidence="7">
    <location>
        <begin position="140"/>
        <end position="163"/>
    </location>
</feature>
<comment type="similarity">
    <text evidence="7">Belongs to the dicarboxylate/amino acid:cation symporter (DAACS) (TC 2.A.23) family.</text>
</comment>
<feature type="transmembrane region" description="Helical" evidence="7">
    <location>
        <begin position="462"/>
        <end position="480"/>
    </location>
</feature>
<comment type="subcellular location">
    <subcellularLocation>
        <location evidence="1">Cell membrane</location>
        <topology evidence="1">Multi-pass membrane protein</topology>
    </subcellularLocation>
    <subcellularLocation>
        <location evidence="7">Membrane</location>
        <topology evidence="7">Multi-pass membrane protein</topology>
    </subcellularLocation>
</comment>
<organism evidence="9 10">
    <name type="scientific">Aphanomyces stellatus</name>
    <dbReference type="NCBI Taxonomy" id="120398"/>
    <lineage>
        <taxon>Eukaryota</taxon>
        <taxon>Sar</taxon>
        <taxon>Stramenopiles</taxon>
        <taxon>Oomycota</taxon>
        <taxon>Saprolegniomycetes</taxon>
        <taxon>Saprolegniales</taxon>
        <taxon>Verrucalvaceae</taxon>
        <taxon>Aphanomyces</taxon>
    </lineage>
</organism>
<sequence>MHRPPCSPASASVSVSVVASSDFRNHPRQARGMEIMDAKATSKKEWRATWMNYYLGAPGTVLGASLGLVLAYIVTHDSIRPGLKRYDAISDRVVQKAINQLGVLYLRALSCVIFPQCFFNLIVVAADITAHTSRRLARSGWRVVALSAFTSLLVVGQGLAAGLPLAQHFQGSLYVFRKAAGLFQCPSSSPDTTTYLLVHNKTQELYCGAFAATVVPQAVAFPITDLSNAIPLDPNVNRFQLIAQAVPDILKTLLPVGDPSTYTNATNLNVVHLVLGALAAGIATGVLTRLQRKNILMDLLRELVGIFETMTSWVVALAPVAMVSLVAGPIYMGTHNVFTPGVPNDLVRLVWYVLCFVGVALVHSIVVLPLVLLVATRGQVNPLRFFLHVNEALRFNFGASSSRYGQPVLTRTFDRSIGAPSPTSRFALDIGVTVNKNGGALYLCLATLWLFSNAGLESFLTTPKIVLTAVVATLGSYAIVPVRNGGVAIVICVFAMLTGLPSPNAMNFLLLAECILDPLCTAVNAWSNAVVSRIVVFLKE</sequence>
<keyword evidence="4 7" id="KW-0812">Transmembrane</keyword>
<dbReference type="InterPro" id="IPR036458">
    <property type="entry name" value="Na:dicarbo_symporter_sf"/>
</dbReference>
<keyword evidence="6 7" id="KW-0472">Membrane</keyword>
<keyword evidence="7" id="KW-0769">Symport</keyword>
<keyword evidence="5 7" id="KW-1133">Transmembrane helix</keyword>
<evidence type="ECO:0000256" key="7">
    <source>
        <dbReference type="RuleBase" id="RU361216"/>
    </source>
</evidence>